<evidence type="ECO:0000256" key="3">
    <source>
        <dbReference type="ARBA" id="ARBA00023125"/>
    </source>
</evidence>
<dbReference type="AlphaFoldDB" id="A0A1F6GBJ9"/>
<feature type="domain" description="Type I restriction modification DNA specificity" evidence="4">
    <location>
        <begin position="52"/>
        <end position="223"/>
    </location>
</feature>
<dbReference type="STRING" id="1817772.A2527_07200"/>
<dbReference type="Gene3D" id="3.90.220.20">
    <property type="entry name" value="DNA methylase specificity domains"/>
    <property type="match status" value="2"/>
</dbReference>
<sequence length="424" mass="48412">MNQGQVKQTSSAVDLFERLKDAKKILITNKQLIDKKDKHTYPIKCAPFKIPRDWIWCYLSDISIIQEGPGIRKHQYQEEGVQFLTVTNILEGSVDLEKSRKFISKEEYESKYSHFTIKQDDIVTACSGGSWGKSAIFEEDELVILNTSTLRLRFFNDLASNSYLYYLTKTQFFKTSLSLHSTGQQPNFGYYHYSRIPVPLPSYQKQKQIVAILDEAFEKIERAKELAAKNLQNARELFESYLGKIFSQHCEGWTQTTVGEQFTLQRGIDITKSQQEPGTVPVVSSGGIKSYHDTALVSAPGVVIGRKGTLGKVYFLEVDFWPHDTTLWVKDFGDNHPKLVFYFLMSLDVIKLDSGAANPALNRKNVHSIKTSWPEPKIQKTIIKQLDLLSDQSKQLKTIYLQKITDLDELKQSLLQKAFAGELT</sequence>
<dbReference type="CDD" id="cd17267">
    <property type="entry name" value="RMtype1_S_EcoAO83I-TRD1-CR1_like"/>
    <property type="match status" value="1"/>
</dbReference>
<dbReference type="PANTHER" id="PTHR30408:SF12">
    <property type="entry name" value="TYPE I RESTRICTION ENZYME MJAVIII SPECIFICITY SUBUNIT"/>
    <property type="match status" value="1"/>
</dbReference>
<organism evidence="5 6">
    <name type="scientific">Candidatus Lambdaproteobacteria bacterium RIFOXYD2_FULL_50_16</name>
    <dbReference type="NCBI Taxonomy" id="1817772"/>
    <lineage>
        <taxon>Bacteria</taxon>
        <taxon>Pseudomonadati</taxon>
        <taxon>Pseudomonadota</taxon>
        <taxon>Candidatus Lambdaproteobacteria</taxon>
    </lineage>
</organism>
<reference evidence="5 6" key="1">
    <citation type="journal article" date="2016" name="Nat. Commun.">
        <title>Thousands of microbial genomes shed light on interconnected biogeochemical processes in an aquifer system.</title>
        <authorList>
            <person name="Anantharaman K."/>
            <person name="Brown C.T."/>
            <person name="Hug L.A."/>
            <person name="Sharon I."/>
            <person name="Castelle C.J."/>
            <person name="Probst A.J."/>
            <person name="Thomas B.C."/>
            <person name="Singh A."/>
            <person name="Wilkins M.J."/>
            <person name="Karaoz U."/>
            <person name="Brodie E.L."/>
            <person name="Williams K.H."/>
            <person name="Hubbard S.S."/>
            <person name="Banfield J.F."/>
        </authorList>
    </citation>
    <scope>NUCLEOTIDE SEQUENCE [LARGE SCALE GENOMIC DNA]</scope>
</reference>
<accession>A0A1F6GBJ9</accession>
<proteinExistence type="inferred from homology"/>
<keyword evidence="2" id="KW-0680">Restriction system</keyword>
<dbReference type="PANTHER" id="PTHR30408">
    <property type="entry name" value="TYPE-1 RESTRICTION ENZYME ECOKI SPECIFICITY PROTEIN"/>
    <property type="match status" value="1"/>
</dbReference>
<comment type="similarity">
    <text evidence="1">Belongs to the type-I restriction system S methylase family.</text>
</comment>
<dbReference type="Proteomes" id="UP000178449">
    <property type="component" value="Unassembled WGS sequence"/>
</dbReference>
<dbReference type="GO" id="GO:0003677">
    <property type="term" value="F:DNA binding"/>
    <property type="evidence" value="ECO:0007669"/>
    <property type="project" value="UniProtKB-KW"/>
</dbReference>
<feature type="domain" description="Type I restriction modification DNA specificity" evidence="4">
    <location>
        <begin position="251"/>
        <end position="393"/>
    </location>
</feature>
<evidence type="ECO:0000313" key="6">
    <source>
        <dbReference type="Proteomes" id="UP000178449"/>
    </source>
</evidence>
<evidence type="ECO:0000313" key="5">
    <source>
        <dbReference type="EMBL" id="OGG95491.1"/>
    </source>
</evidence>
<dbReference type="InterPro" id="IPR044946">
    <property type="entry name" value="Restrct_endonuc_typeI_TRD_sf"/>
</dbReference>
<evidence type="ECO:0000256" key="1">
    <source>
        <dbReference type="ARBA" id="ARBA00010923"/>
    </source>
</evidence>
<dbReference type="GO" id="GO:0009307">
    <property type="term" value="P:DNA restriction-modification system"/>
    <property type="evidence" value="ECO:0007669"/>
    <property type="project" value="UniProtKB-KW"/>
</dbReference>
<dbReference type="InterPro" id="IPR052021">
    <property type="entry name" value="Type-I_RS_S_subunit"/>
</dbReference>
<dbReference type="EMBL" id="MFNE01000022">
    <property type="protein sequence ID" value="OGG95491.1"/>
    <property type="molecule type" value="Genomic_DNA"/>
</dbReference>
<evidence type="ECO:0000259" key="4">
    <source>
        <dbReference type="Pfam" id="PF01420"/>
    </source>
</evidence>
<name>A0A1F6GBJ9_9PROT</name>
<protein>
    <recommendedName>
        <fullName evidence="4">Type I restriction modification DNA specificity domain-containing protein</fullName>
    </recommendedName>
</protein>
<dbReference type="SUPFAM" id="SSF116734">
    <property type="entry name" value="DNA methylase specificity domain"/>
    <property type="match status" value="2"/>
</dbReference>
<comment type="caution">
    <text evidence="5">The sequence shown here is derived from an EMBL/GenBank/DDBJ whole genome shotgun (WGS) entry which is preliminary data.</text>
</comment>
<gene>
    <name evidence="5" type="ORF">A2527_07200</name>
</gene>
<evidence type="ECO:0000256" key="2">
    <source>
        <dbReference type="ARBA" id="ARBA00022747"/>
    </source>
</evidence>
<keyword evidence="3" id="KW-0238">DNA-binding</keyword>
<dbReference type="Pfam" id="PF01420">
    <property type="entry name" value="Methylase_S"/>
    <property type="match status" value="2"/>
</dbReference>
<dbReference type="InterPro" id="IPR000055">
    <property type="entry name" value="Restrct_endonuc_typeI_TRD"/>
</dbReference>